<reference evidence="6" key="1">
    <citation type="submission" date="2022-08" db="EMBL/GenBank/DDBJ databases">
        <title>Genome Sequence of the sulphate-reducing bacterium, Pseudodesulfovibrio portus JCM14722.</title>
        <authorList>
            <person name="Kondo R."/>
            <person name="Kataoka T."/>
        </authorList>
    </citation>
    <scope>NUCLEOTIDE SEQUENCE</scope>
    <source>
        <strain evidence="6">JCM 14722</strain>
    </source>
</reference>
<sequence>MPQSDKTPEGRLARGLAFGGTAARMGGAYLKYAARKPFVRAEDRERERRSMSEKSAEVLFGGLCRLKGTALKIAQMLSLELDIFPPEIRCELEKSYTDVPPMNRAMARKVLVNAYGERPEDVFASFDSQAFAAASLGQVHRAVGHDGGQYALKIQYPTIRRTITDDIRLLRGLLRPFAERKALEPTIVEIETRFMEETDYLAEAGNARFFRDNLNLDNVRTPLVYEDLCTDRVLCMSFMEGKTLNHWLEDDPSQEARDTVARRLDDIFLKSFYGLHCIHADPNPGNYIVADDLTVGLVDFGCVKRFTPEFVACYQRLPQIITQGDKEEYFDALRSMDLVNSDLDQATKESIYECAYAFGVWLGRLFDDEYFDFGRETGYIGEGKEIMRAMFRHRKHFTMNPDLVFLDRTRYGLMRIYEQLKCRISLRNPYECPGISPGTKE</sequence>
<organism evidence="6 7">
    <name type="scientific">Pseudodesulfovibrio portus</name>
    <dbReference type="NCBI Taxonomy" id="231439"/>
    <lineage>
        <taxon>Bacteria</taxon>
        <taxon>Pseudomonadati</taxon>
        <taxon>Thermodesulfobacteriota</taxon>
        <taxon>Desulfovibrionia</taxon>
        <taxon>Desulfovibrionales</taxon>
        <taxon>Desulfovibrionaceae</taxon>
    </lineage>
</organism>
<dbReference type="InterPro" id="IPR034646">
    <property type="entry name" value="ADCK3_dom"/>
</dbReference>
<feature type="domain" description="Protein kinase" evidence="5">
    <location>
        <begin position="125"/>
        <end position="441"/>
    </location>
</feature>
<dbReference type="SUPFAM" id="SSF56112">
    <property type="entry name" value="Protein kinase-like (PK-like)"/>
    <property type="match status" value="1"/>
</dbReference>
<evidence type="ECO:0000259" key="5">
    <source>
        <dbReference type="PROSITE" id="PS50011"/>
    </source>
</evidence>
<dbReference type="InterPro" id="IPR011009">
    <property type="entry name" value="Kinase-like_dom_sf"/>
</dbReference>
<dbReference type="InterPro" id="IPR051409">
    <property type="entry name" value="Atypical_kinase_ADCK"/>
</dbReference>
<keyword evidence="4" id="KW-0067">ATP-binding</keyword>
<dbReference type="PROSITE" id="PS50011">
    <property type="entry name" value="PROTEIN_KINASE_DOM"/>
    <property type="match status" value="1"/>
</dbReference>
<dbReference type="PANTHER" id="PTHR43851">
    <property type="match status" value="1"/>
</dbReference>
<keyword evidence="7" id="KW-1185">Reference proteome</keyword>
<dbReference type="PANTHER" id="PTHR43851:SF3">
    <property type="entry name" value="COENZYME Q8"/>
    <property type="match status" value="1"/>
</dbReference>
<evidence type="ECO:0000256" key="3">
    <source>
        <dbReference type="ARBA" id="ARBA00022741"/>
    </source>
</evidence>
<name>A0ABM8ANV3_9BACT</name>
<evidence type="ECO:0000313" key="7">
    <source>
        <dbReference type="Proteomes" id="UP001061361"/>
    </source>
</evidence>
<dbReference type="CDD" id="cd13970">
    <property type="entry name" value="ABC1_ADCK3"/>
    <property type="match status" value="1"/>
</dbReference>
<evidence type="ECO:0000256" key="2">
    <source>
        <dbReference type="ARBA" id="ARBA00022679"/>
    </source>
</evidence>
<evidence type="ECO:0000256" key="4">
    <source>
        <dbReference type="ARBA" id="ARBA00022840"/>
    </source>
</evidence>
<dbReference type="RefSeq" id="WP_264983116.1">
    <property type="nucleotide sequence ID" value="NZ_AP026708.1"/>
</dbReference>
<proteinExistence type="inferred from homology"/>
<dbReference type="InterPro" id="IPR000719">
    <property type="entry name" value="Prot_kinase_dom"/>
</dbReference>
<keyword evidence="3" id="KW-0547">Nucleotide-binding</keyword>
<protein>
    <submittedName>
        <fullName evidence="6">ABC transporter</fullName>
    </submittedName>
</protein>
<dbReference type="InterPro" id="IPR004147">
    <property type="entry name" value="ABC1_dom"/>
</dbReference>
<evidence type="ECO:0000256" key="1">
    <source>
        <dbReference type="ARBA" id="ARBA00009670"/>
    </source>
</evidence>
<gene>
    <name evidence="6" type="ORF">JCM14722_06000</name>
</gene>
<accession>A0ABM8ANV3</accession>
<dbReference type="Proteomes" id="UP001061361">
    <property type="component" value="Chromosome"/>
</dbReference>
<keyword evidence="2" id="KW-0808">Transferase</keyword>
<evidence type="ECO:0000313" key="6">
    <source>
        <dbReference type="EMBL" id="BDQ33058.1"/>
    </source>
</evidence>
<dbReference type="EMBL" id="AP026708">
    <property type="protein sequence ID" value="BDQ33058.1"/>
    <property type="molecule type" value="Genomic_DNA"/>
</dbReference>
<dbReference type="Gene3D" id="1.10.510.10">
    <property type="entry name" value="Transferase(Phosphotransferase) domain 1"/>
    <property type="match status" value="1"/>
</dbReference>
<dbReference type="Pfam" id="PF03109">
    <property type="entry name" value="ABC1"/>
    <property type="match status" value="1"/>
</dbReference>
<comment type="similarity">
    <text evidence="1">Belongs to the protein kinase superfamily. ADCK protein kinase family.</text>
</comment>